<dbReference type="Proteomes" id="UP000193067">
    <property type="component" value="Unassembled WGS sequence"/>
</dbReference>
<name>A0A1Y2IB37_TRAC3</name>
<organism evidence="3 4">
    <name type="scientific">Trametes coccinea (strain BRFM310)</name>
    <name type="common">Pycnoporus coccineus</name>
    <dbReference type="NCBI Taxonomy" id="1353009"/>
    <lineage>
        <taxon>Eukaryota</taxon>
        <taxon>Fungi</taxon>
        <taxon>Dikarya</taxon>
        <taxon>Basidiomycota</taxon>
        <taxon>Agaricomycotina</taxon>
        <taxon>Agaricomycetes</taxon>
        <taxon>Polyporales</taxon>
        <taxon>Polyporaceae</taxon>
        <taxon>Trametes</taxon>
    </lineage>
</organism>
<dbReference type="InterPro" id="IPR013094">
    <property type="entry name" value="AB_hydrolase_3"/>
</dbReference>
<keyword evidence="1" id="KW-0378">Hydrolase</keyword>
<dbReference type="GO" id="GO:0016787">
    <property type="term" value="F:hydrolase activity"/>
    <property type="evidence" value="ECO:0007669"/>
    <property type="project" value="UniProtKB-KW"/>
</dbReference>
<gene>
    <name evidence="3" type="ORF">PYCCODRAFT_1447504</name>
</gene>
<dbReference type="AlphaFoldDB" id="A0A1Y2IB37"/>
<sequence length="325" mass="35668">MDPELSAAILASGGNDASLEPDIALTRAYFDAGVTATVKEFLKSDLPPAHAYTVGEAAVSDGVAVRFYIPASEGGLETYPVLVNIHGGGWSVGSIELDDYVLRQLCVKLGLSIVNIEYRLAPEHPFPAAIDDCLEALKWTVENTSTLKADLNKGFIVGGHSAGGNLSAVLAHILRDDPFFEGRRLTGQVLRDPFVCHPDAYPESFKSSFRSMEDNKNVPPVTRDLMYQLFGWYNAPPHDPRFSPLLYPSHEGLPRAYIQAMELDPLRDDAIVYGKVLRDAGVEVKFDLYPGVSHGFHYNWPGIKAAAKVRADLVDGLRWLLKDQT</sequence>
<keyword evidence="4" id="KW-1185">Reference proteome</keyword>
<feature type="domain" description="Alpha/beta hydrolase fold-3" evidence="2">
    <location>
        <begin position="82"/>
        <end position="297"/>
    </location>
</feature>
<dbReference type="Gene3D" id="3.40.50.1820">
    <property type="entry name" value="alpha/beta hydrolase"/>
    <property type="match status" value="1"/>
</dbReference>
<dbReference type="Pfam" id="PF07859">
    <property type="entry name" value="Abhydrolase_3"/>
    <property type="match status" value="1"/>
</dbReference>
<dbReference type="PANTHER" id="PTHR48081:SF8">
    <property type="entry name" value="ALPHA_BETA HYDROLASE FOLD-3 DOMAIN-CONTAINING PROTEIN-RELATED"/>
    <property type="match status" value="1"/>
</dbReference>
<evidence type="ECO:0000313" key="3">
    <source>
        <dbReference type="EMBL" id="OSC98337.1"/>
    </source>
</evidence>
<dbReference type="ESTHER" id="pycco-a0a1y2ib37">
    <property type="family name" value="Hormone-sensitive_lipase_like"/>
</dbReference>
<dbReference type="PANTHER" id="PTHR48081">
    <property type="entry name" value="AB HYDROLASE SUPERFAMILY PROTEIN C4A8.06C"/>
    <property type="match status" value="1"/>
</dbReference>
<accession>A0A1Y2IB37</accession>
<reference evidence="3 4" key="1">
    <citation type="journal article" date="2015" name="Biotechnol. Biofuels">
        <title>Enhanced degradation of softwood versus hardwood by the white-rot fungus Pycnoporus coccineus.</title>
        <authorList>
            <person name="Couturier M."/>
            <person name="Navarro D."/>
            <person name="Chevret D."/>
            <person name="Henrissat B."/>
            <person name="Piumi F."/>
            <person name="Ruiz-Duenas F.J."/>
            <person name="Martinez A.T."/>
            <person name="Grigoriev I.V."/>
            <person name="Riley R."/>
            <person name="Lipzen A."/>
            <person name="Berrin J.G."/>
            <person name="Master E.R."/>
            <person name="Rosso M.N."/>
        </authorList>
    </citation>
    <scope>NUCLEOTIDE SEQUENCE [LARGE SCALE GENOMIC DNA]</scope>
    <source>
        <strain evidence="3 4">BRFM310</strain>
    </source>
</reference>
<dbReference type="InterPro" id="IPR050300">
    <property type="entry name" value="GDXG_lipolytic_enzyme"/>
</dbReference>
<dbReference type="SUPFAM" id="SSF53474">
    <property type="entry name" value="alpha/beta-Hydrolases"/>
    <property type="match status" value="1"/>
</dbReference>
<protein>
    <recommendedName>
        <fullName evidence="2">Alpha/beta hydrolase fold-3 domain-containing protein</fullName>
    </recommendedName>
</protein>
<evidence type="ECO:0000313" key="4">
    <source>
        <dbReference type="Proteomes" id="UP000193067"/>
    </source>
</evidence>
<evidence type="ECO:0000256" key="1">
    <source>
        <dbReference type="ARBA" id="ARBA00022801"/>
    </source>
</evidence>
<dbReference type="InterPro" id="IPR029058">
    <property type="entry name" value="AB_hydrolase_fold"/>
</dbReference>
<evidence type="ECO:0000259" key="2">
    <source>
        <dbReference type="Pfam" id="PF07859"/>
    </source>
</evidence>
<proteinExistence type="predicted"/>
<dbReference type="EMBL" id="KZ084139">
    <property type="protein sequence ID" value="OSC98337.1"/>
    <property type="molecule type" value="Genomic_DNA"/>
</dbReference>
<dbReference type="STRING" id="1353009.A0A1Y2IB37"/>
<dbReference type="OrthoDB" id="408631at2759"/>